<dbReference type="AlphaFoldDB" id="A0A2J6RQ58"/>
<dbReference type="EMBL" id="KZ613945">
    <property type="protein sequence ID" value="PMD40646.1"/>
    <property type="molecule type" value="Genomic_DNA"/>
</dbReference>
<keyword evidence="1" id="KW-1133">Transmembrane helix</keyword>
<evidence type="ECO:0000313" key="2">
    <source>
        <dbReference type="EMBL" id="PMD40646.1"/>
    </source>
</evidence>
<keyword evidence="1" id="KW-0812">Transmembrane</keyword>
<feature type="transmembrane region" description="Helical" evidence="1">
    <location>
        <begin position="6"/>
        <end position="26"/>
    </location>
</feature>
<proteinExistence type="predicted"/>
<accession>A0A2J6RQ58</accession>
<keyword evidence="1" id="KW-0472">Membrane</keyword>
<evidence type="ECO:0000256" key="1">
    <source>
        <dbReference type="SAM" id="Phobius"/>
    </source>
</evidence>
<gene>
    <name evidence="2" type="ORF">L207DRAFT_582830</name>
</gene>
<sequence length="62" mass="6852">MQERDAIAAIILFVFLVWVIAIIIGLRIVNKWAQKIADARAAMDAEHAEVATTVTVEETEAD</sequence>
<dbReference type="Proteomes" id="UP000235786">
    <property type="component" value="Unassembled WGS sequence"/>
</dbReference>
<organism evidence="2 3">
    <name type="scientific">Hyaloscypha variabilis (strain UAMH 11265 / GT02V1 / F)</name>
    <name type="common">Meliniomyces variabilis</name>
    <dbReference type="NCBI Taxonomy" id="1149755"/>
    <lineage>
        <taxon>Eukaryota</taxon>
        <taxon>Fungi</taxon>
        <taxon>Dikarya</taxon>
        <taxon>Ascomycota</taxon>
        <taxon>Pezizomycotina</taxon>
        <taxon>Leotiomycetes</taxon>
        <taxon>Helotiales</taxon>
        <taxon>Hyaloscyphaceae</taxon>
        <taxon>Hyaloscypha</taxon>
        <taxon>Hyaloscypha variabilis</taxon>
    </lineage>
</organism>
<protein>
    <submittedName>
        <fullName evidence="2">Uncharacterized protein</fullName>
    </submittedName>
</protein>
<evidence type="ECO:0000313" key="3">
    <source>
        <dbReference type="Proteomes" id="UP000235786"/>
    </source>
</evidence>
<keyword evidence="3" id="KW-1185">Reference proteome</keyword>
<name>A0A2J6RQ58_HYAVF</name>
<reference evidence="2 3" key="1">
    <citation type="submission" date="2016-04" db="EMBL/GenBank/DDBJ databases">
        <title>A degradative enzymes factory behind the ericoid mycorrhizal symbiosis.</title>
        <authorList>
            <consortium name="DOE Joint Genome Institute"/>
            <person name="Martino E."/>
            <person name="Morin E."/>
            <person name="Grelet G."/>
            <person name="Kuo A."/>
            <person name="Kohler A."/>
            <person name="Daghino S."/>
            <person name="Barry K."/>
            <person name="Choi C."/>
            <person name="Cichocki N."/>
            <person name="Clum A."/>
            <person name="Copeland A."/>
            <person name="Hainaut M."/>
            <person name="Haridas S."/>
            <person name="Labutti K."/>
            <person name="Lindquist E."/>
            <person name="Lipzen A."/>
            <person name="Khouja H.-R."/>
            <person name="Murat C."/>
            <person name="Ohm R."/>
            <person name="Olson A."/>
            <person name="Spatafora J."/>
            <person name="Veneault-Fourrey C."/>
            <person name="Henrissat B."/>
            <person name="Grigoriev I."/>
            <person name="Martin F."/>
            <person name="Perotto S."/>
        </authorList>
    </citation>
    <scope>NUCLEOTIDE SEQUENCE [LARGE SCALE GENOMIC DNA]</scope>
    <source>
        <strain evidence="2 3">F</strain>
    </source>
</reference>